<dbReference type="RefSeq" id="WP_150900642.1">
    <property type="nucleotide sequence ID" value="NZ_WAAU01000028.1"/>
</dbReference>
<feature type="transmembrane region" description="Helical" evidence="1">
    <location>
        <begin position="40"/>
        <end position="57"/>
    </location>
</feature>
<keyword evidence="1" id="KW-1133">Transmembrane helix</keyword>
<feature type="transmembrane region" description="Helical" evidence="1">
    <location>
        <begin position="181"/>
        <end position="199"/>
    </location>
</feature>
<protein>
    <submittedName>
        <fullName evidence="2">Uncharacterized protein</fullName>
    </submittedName>
</protein>
<dbReference type="Proteomes" id="UP000467305">
    <property type="component" value="Unassembled WGS sequence"/>
</dbReference>
<comment type="caution">
    <text evidence="2">The sequence shown here is derived from an EMBL/GenBank/DDBJ whole genome shotgun (WGS) entry which is preliminary data.</text>
</comment>
<organism evidence="2 3">
    <name type="scientific">Tenacibaculum aiptasiae</name>
    <dbReference type="NCBI Taxonomy" id="426481"/>
    <lineage>
        <taxon>Bacteria</taxon>
        <taxon>Pseudomonadati</taxon>
        <taxon>Bacteroidota</taxon>
        <taxon>Flavobacteriia</taxon>
        <taxon>Flavobacteriales</taxon>
        <taxon>Flavobacteriaceae</taxon>
        <taxon>Tenacibaculum</taxon>
    </lineage>
</organism>
<dbReference type="AlphaFoldDB" id="A0A7J5AAH6"/>
<keyword evidence="1" id="KW-0472">Membrane</keyword>
<evidence type="ECO:0000256" key="1">
    <source>
        <dbReference type="SAM" id="Phobius"/>
    </source>
</evidence>
<evidence type="ECO:0000313" key="3">
    <source>
        <dbReference type="Proteomes" id="UP000467305"/>
    </source>
</evidence>
<reference evidence="2 3" key="1">
    <citation type="submission" date="2019-09" db="EMBL/GenBank/DDBJ databases">
        <authorList>
            <person name="Cao W.R."/>
        </authorList>
    </citation>
    <scope>NUCLEOTIDE SEQUENCE [LARGE SCALE GENOMIC DNA]</scope>
    <source>
        <strain evidence="3">a4</strain>
    </source>
</reference>
<proteinExistence type="predicted"/>
<feature type="transmembrane region" description="Helical" evidence="1">
    <location>
        <begin position="141"/>
        <end position="161"/>
    </location>
</feature>
<evidence type="ECO:0000313" key="2">
    <source>
        <dbReference type="EMBL" id="KAB1154564.1"/>
    </source>
</evidence>
<keyword evidence="1" id="KW-0812">Transmembrane</keyword>
<accession>A0A7J5AAH6</accession>
<feature type="transmembrane region" description="Helical" evidence="1">
    <location>
        <begin position="89"/>
        <end position="111"/>
    </location>
</feature>
<feature type="transmembrane region" description="Helical" evidence="1">
    <location>
        <begin position="12"/>
        <end position="34"/>
    </location>
</feature>
<gene>
    <name evidence="2" type="ORF">F7018_13620</name>
</gene>
<keyword evidence="3" id="KW-1185">Reference proteome</keyword>
<dbReference type="OrthoDB" id="979693at2"/>
<dbReference type="EMBL" id="WAAU01000028">
    <property type="protein sequence ID" value="KAB1154564.1"/>
    <property type="molecule type" value="Genomic_DNA"/>
</dbReference>
<feature type="transmembrane region" description="Helical" evidence="1">
    <location>
        <begin position="211"/>
        <end position="230"/>
    </location>
</feature>
<sequence>MFTKLNIQNNLIVFGIPLLMILSLVAVVKSSFFIPRISPFVIVDFLITIPLVYFFLIRKKEISNKTTITVAFLGLAIASVILPKENQEIIGRIRIVLLPLVEIFLIGFVIIKAGKVIRKVKSTTNNSLDFFDSMQLVCNDILPYGLGSVFAAEISVVYYSLFNWRKKQLKENEYSYHKNSTAVSVILGFLLVVVVEMFVTHAMMEQGNVKGSFVLGVLSVYTALQVIAVLRSLAKRPIYIDIEKEQLVLRFGIIANAVIPFNEIKEIEVSTKDIPEKSSIKYFSPLGSSGGHNVVIHFKEKIKFNSFYGISKSAVSLALFVDKQNDFKQKIGQHITF</sequence>
<name>A0A7J5AAH6_9FLAO</name>